<name>A0ABT6Y2P7_9BACT</name>
<dbReference type="EMBL" id="JASHIF010000002">
    <property type="protein sequence ID" value="MDI9857817.1"/>
    <property type="molecule type" value="Genomic_DNA"/>
</dbReference>
<comment type="similarity">
    <text evidence="8 9">Belongs to the TonB-dependent receptor family.</text>
</comment>
<feature type="domain" description="TonB-dependent receptor plug" evidence="11">
    <location>
        <begin position="132"/>
        <end position="248"/>
    </location>
</feature>
<evidence type="ECO:0000256" key="5">
    <source>
        <dbReference type="ARBA" id="ARBA00023077"/>
    </source>
</evidence>
<dbReference type="NCBIfam" id="TIGR04057">
    <property type="entry name" value="SusC_RagA_signa"/>
    <property type="match status" value="1"/>
</dbReference>
<dbReference type="InterPro" id="IPR036942">
    <property type="entry name" value="Beta-barrel_TonB_sf"/>
</dbReference>
<evidence type="ECO:0000313" key="13">
    <source>
        <dbReference type="Proteomes" id="UP001236507"/>
    </source>
</evidence>
<dbReference type="NCBIfam" id="TIGR04056">
    <property type="entry name" value="OMP_RagA_SusC"/>
    <property type="match status" value="1"/>
</dbReference>
<dbReference type="InterPro" id="IPR000531">
    <property type="entry name" value="Beta-barrel_TonB"/>
</dbReference>
<dbReference type="Gene3D" id="2.60.40.1120">
    <property type="entry name" value="Carboxypeptidase-like, regulatory domain"/>
    <property type="match status" value="1"/>
</dbReference>
<feature type="domain" description="TonB-dependent receptor-like beta-barrel" evidence="10">
    <location>
        <begin position="405"/>
        <end position="960"/>
    </location>
</feature>
<dbReference type="Pfam" id="PF07715">
    <property type="entry name" value="Plug"/>
    <property type="match status" value="1"/>
</dbReference>
<keyword evidence="2 8" id="KW-0813">Transport</keyword>
<dbReference type="PROSITE" id="PS52016">
    <property type="entry name" value="TONB_DEPENDENT_REC_3"/>
    <property type="match status" value="1"/>
</dbReference>
<keyword evidence="5 9" id="KW-0798">TonB box</keyword>
<evidence type="ECO:0000256" key="9">
    <source>
        <dbReference type="RuleBase" id="RU003357"/>
    </source>
</evidence>
<dbReference type="Pfam" id="PF13715">
    <property type="entry name" value="CarbopepD_reg_2"/>
    <property type="match status" value="1"/>
</dbReference>
<protein>
    <submittedName>
        <fullName evidence="12">TonB-dependent receptor</fullName>
    </submittedName>
</protein>
<dbReference type="InterPro" id="IPR023996">
    <property type="entry name" value="TonB-dep_OMP_SusC/RagA"/>
</dbReference>
<evidence type="ECO:0000313" key="12">
    <source>
        <dbReference type="EMBL" id="MDI9857817.1"/>
    </source>
</evidence>
<evidence type="ECO:0000256" key="8">
    <source>
        <dbReference type="PROSITE-ProRule" id="PRU01360"/>
    </source>
</evidence>
<dbReference type="InterPro" id="IPR008969">
    <property type="entry name" value="CarboxyPept-like_regulatory"/>
</dbReference>
<evidence type="ECO:0000256" key="4">
    <source>
        <dbReference type="ARBA" id="ARBA00022692"/>
    </source>
</evidence>
<dbReference type="InterPro" id="IPR037066">
    <property type="entry name" value="Plug_dom_sf"/>
</dbReference>
<dbReference type="RefSeq" id="WP_283343114.1">
    <property type="nucleotide sequence ID" value="NZ_JASHIF010000002.1"/>
</dbReference>
<dbReference type="InterPro" id="IPR023997">
    <property type="entry name" value="TonB-dep_OMP_SusC/RagA_CS"/>
</dbReference>
<organism evidence="12 13">
    <name type="scientific">Flectobacillus roseus</name>
    <dbReference type="NCBI Taxonomy" id="502259"/>
    <lineage>
        <taxon>Bacteria</taxon>
        <taxon>Pseudomonadati</taxon>
        <taxon>Bacteroidota</taxon>
        <taxon>Cytophagia</taxon>
        <taxon>Cytophagales</taxon>
        <taxon>Flectobacillaceae</taxon>
        <taxon>Flectobacillus</taxon>
    </lineage>
</organism>
<keyword evidence="3 8" id="KW-1134">Transmembrane beta strand</keyword>
<gene>
    <name evidence="12" type="ORF">QM524_01225</name>
</gene>
<dbReference type="InterPro" id="IPR039426">
    <property type="entry name" value="TonB-dep_rcpt-like"/>
</dbReference>
<dbReference type="Gene3D" id="2.40.170.20">
    <property type="entry name" value="TonB-dependent receptor, beta-barrel domain"/>
    <property type="match status" value="1"/>
</dbReference>
<evidence type="ECO:0000256" key="1">
    <source>
        <dbReference type="ARBA" id="ARBA00004571"/>
    </source>
</evidence>
<dbReference type="Pfam" id="PF00593">
    <property type="entry name" value="TonB_dep_Rec_b-barrel"/>
    <property type="match status" value="1"/>
</dbReference>
<dbReference type="Gene3D" id="2.170.130.10">
    <property type="entry name" value="TonB-dependent receptor, plug domain"/>
    <property type="match status" value="1"/>
</dbReference>
<comment type="subcellular location">
    <subcellularLocation>
        <location evidence="1 8">Cell outer membrane</location>
        <topology evidence="1 8">Multi-pass membrane protein</topology>
    </subcellularLocation>
</comment>
<keyword evidence="13" id="KW-1185">Reference proteome</keyword>
<keyword evidence="6 8" id="KW-0472">Membrane</keyword>
<dbReference type="Proteomes" id="UP001236507">
    <property type="component" value="Unassembled WGS sequence"/>
</dbReference>
<evidence type="ECO:0000259" key="11">
    <source>
        <dbReference type="Pfam" id="PF07715"/>
    </source>
</evidence>
<keyword evidence="7 8" id="KW-0998">Cell outer membrane</keyword>
<evidence type="ECO:0000256" key="6">
    <source>
        <dbReference type="ARBA" id="ARBA00023136"/>
    </source>
</evidence>
<keyword evidence="4 8" id="KW-0812">Transmembrane</keyword>
<evidence type="ECO:0000259" key="10">
    <source>
        <dbReference type="Pfam" id="PF00593"/>
    </source>
</evidence>
<proteinExistence type="inferred from homology"/>
<comment type="caution">
    <text evidence="12">The sequence shown here is derived from an EMBL/GenBank/DDBJ whole genome shotgun (WGS) entry which is preliminary data.</text>
</comment>
<dbReference type="SUPFAM" id="SSF56935">
    <property type="entry name" value="Porins"/>
    <property type="match status" value="1"/>
</dbReference>
<accession>A0ABT6Y2P7</accession>
<dbReference type="SUPFAM" id="SSF49464">
    <property type="entry name" value="Carboxypeptidase regulatory domain-like"/>
    <property type="match status" value="1"/>
</dbReference>
<evidence type="ECO:0000256" key="2">
    <source>
        <dbReference type="ARBA" id="ARBA00022448"/>
    </source>
</evidence>
<evidence type="ECO:0000256" key="3">
    <source>
        <dbReference type="ARBA" id="ARBA00022452"/>
    </source>
</evidence>
<evidence type="ECO:0000256" key="7">
    <source>
        <dbReference type="ARBA" id="ARBA00023237"/>
    </source>
</evidence>
<sequence>MFQQNYGEELKNSRSEARFSFGKKLWLLMMFSWVSVAAFAQNKVTGTVKDAKDGSPLPGVTIQVKGQTKGTQTTGDGKYQINVADNTVLVFSFIGKATKEVTVGSQTVIDVSLEDDIKTLGEVVVIGYGSQKKKDLTGSVAAINSEDFNKGNIASPDQLVVGKVAGVQITSNGGAPGAGSTIRIRGGASLNANNDPLIVIDGVPLDNSGISGAPSALSLINPNDIESMNILKDASATAIYGSRASNGVILITTKKGSKNGGLKVNFSSQASLAQSTGFTKVLSADQFRTMINEKGTAAQIAVLGKANTNWQEQIYRNALSSDNNLSVSGSLKSVPFRVSVGYTNQDGILKTSNMGRTSASIGISPTLLNNHLKIDVNLKGSNVDNTFANTGAIGAAIAFDPTQSVYSGNNNYGGYWEWLNSDGKPNTIAPRNPVGLLNQTSDKSTVQRSIGNIQLDYKFHFLPELRANLNAGYDVSKSDGTRFVPATAAANYSTAGEKTVYTQNKTNKLFDFYLNYTKELKEIKSRIDVMAGYEYQDFLTESTNIRTNAEGSTTYTNSPYKTQNTLVSFFGRMNYTFDDAYLLTFTVRRDGSSRFNPDNRWGTFPSAAFAWKLNEMSFLKNSNTISELKLRVGYGITGQQDIGQNYAYLPRYTASLDNAQYQLGNTFYTTLRAEGYDANIKWEQTATSNAGIDFAFKKARLSGSIDYYYKNTTNLLNVIPVAVGTNLTNQLLTNVGSMENQGVELALNYNPIHTDKFDWNVAFNATYNVNKITKLTNNNDPSYQGVLVGGIAGGVGSTIQIHSVGYPAYSFYVLQQAYNSNGKPIEGVYVDRNGDGIINVDDQYRYKSPAPKVFLGFNSQMTYDNWSFGFVLRGNIGNYVYNNVKSSNGAYINFQGSNGYIANLSPSVFDSQFAKNQFFSDYYMENASFVRMENITLGYTFKKFLGNKVNMRLNATAQNVFTITKYTGLNPEVSGGIDNNVYPVPRTYSLGLNIGF</sequence>
<dbReference type="InterPro" id="IPR012910">
    <property type="entry name" value="Plug_dom"/>
</dbReference>
<keyword evidence="12" id="KW-0675">Receptor</keyword>
<reference evidence="12 13" key="1">
    <citation type="submission" date="2023-05" db="EMBL/GenBank/DDBJ databases">
        <title>Novel species of genus Flectobacillus isolated from stream in China.</title>
        <authorList>
            <person name="Lu H."/>
        </authorList>
    </citation>
    <scope>NUCLEOTIDE SEQUENCE [LARGE SCALE GENOMIC DNA]</scope>
    <source>
        <strain evidence="12 13">KCTC 42575</strain>
    </source>
</reference>